<evidence type="ECO:0000313" key="2">
    <source>
        <dbReference type="Proteomes" id="UP001152321"/>
    </source>
</evidence>
<dbReference type="Proteomes" id="UP001152321">
    <property type="component" value="Unassembled WGS sequence"/>
</dbReference>
<comment type="caution">
    <text evidence="1">The sequence shown here is derived from an EMBL/GenBank/DDBJ whole genome shotgun (WGS) entry which is preliminary data.</text>
</comment>
<dbReference type="EMBL" id="JANRMI010000002">
    <property type="protein sequence ID" value="MDG0816273.1"/>
    <property type="molecule type" value="Genomic_DNA"/>
</dbReference>
<name>A0ABT6DMB3_9BACT</name>
<sequence>MSRSQTQIFDGISGLVFKKQPCLGSYAKVGFLNPQVGSLHIIYDSQAPWLLALIEKHFGKIPETLTYEQIHQVLRKVKRFLLIQKSLQHLGLNKTRVLGGVREHYYFDEPFALLSQINILLVLAAKVMFEKFTRIETRIVALESLETKALCWTLVMKVHDNRAVSCIFDAAFTLPRLHLEKFENGLLLGHFRLLEESVLVTPGQKEWTTQKKSLSIFGERGQELHFHVMGRTPAERRFENEEALIAAAQGSQLVPIEINFHPFWRPLGHTTLRIGRHLFELSATGWKAHNQGANTARAFIFNNPFFRKQLGLFSDQGMPPISIGVTLLVPKDKVEVLQVILENLAASQGAQKEKFSLLKNNCNQGIVRVLTQAGIEGFDHKGYLEFSTVLTYRQLLLDPQYPVEGLRIYPLPNTNFDEATLRSWIPALLYRNNTVSREVRRALPVFPRDFFFINWKRLMAQVQRLGGSHADL</sequence>
<organism evidence="1 2">
    <name type="scientific">Bdellovibrio svalbardensis</name>
    <dbReference type="NCBI Taxonomy" id="2972972"/>
    <lineage>
        <taxon>Bacteria</taxon>
        <taxon>Pseudomonadati</taxon>
        <taxon>Bdellovibrionota</taxon>
        <taxon>Bdellovibrionia</taxon>
        <taxon>Bdellovibrionales</taxon>
        <taxon>Pseudobdellovibrionaceae</taxon>
        <taxon>Bdellovibrio</taxon>
    </lineage>
</organism>
<protein>
    <recommendedName>
        <fullName evidence="3">DUF4105 domain-containing protein</fullName>
    </recommendedName>
</protein>
<keyword evidence="2" id="KW-1185">Reference proteome</keyword>
<evidence type="ECO:0000313" key="1">
    <source>
        <dbReference type="EMBL" id="MDG0816273.1"/>
    </source>
</evidence>
<proteinExistence type="predicted"/>
<reference evidence="1" key="1">
    <citation type="submission" date="2022-08" db="EMBL/GenBank/DDBJ databases">
        <title>Novel Bdellovibrio Species Isolated from Svalbard: Designation Bdellovibrio svalbardensis.</title>
        <authorList>
            <person name="Mitchell R.J."/>
            <person name="Choi S.Y."/>
        </authorList>
    </citation>
    <scope>NUCLEOTIDE SEQUENCE</scope>
    <source>
        <strain evidence="1">PAP01</strain>
    </source>
</reference>
<gene>
    <name evidence="1" type="ORF">NWE73_07850</name>
</gene>
<evidence type="ECO:0008006" key="3">
    <source>
        <dbReference type="Google" id="ProtNLM"/>
    </source>
</evidence>
<dbReference type="RefSeq" id="WP_277577751.1">
    <property type="nucleotide sequence ID" value="NZ_JANRMI010000002.1"/>
</dbReference>
<accession>A0ABT6DMB3</accession>